<feature type="transmembrane region" description="Helical" evidence="4">
    <location>
        <begin position="281"/>
        <end position="301"/>
    </location>
</feature>
<evidence type="ECO:0000256" key="4">
    <source>
        <dbReference type="SAM" id="Phobius"/>
    </source>
</evidence>
<dbReference type="PANTHER" id="PTHR48053">
    <property type="entry name" value="LEUCINE RICH REPEAT FAMILY PROTEIN, EXPRESSED"/>
    <property type="match status" value="1"/>
</dbReference>
<feature type="region of interest" description="Disordered" evidence="3">
    <location>
        <begin position="196"/>
        <end position="235"/>
    </location>
</feature>
<evidence type="ECO:0000256" key="3">
    <source>
        <dbReference type="SAM" id="MobiDB-lite"/>
    </source>
</evidence>
<evidence type="ECO:0008006" key="7">
    <source>
        <dbReference type="Google" id="ProtNLM"/>
    </source>
</evidence>
<comment type="caution">
    <text evidence="5">The sequence shown here is derived from an EMBL/GenBank/DDBJ whole genome shotgun (WGS) entry which is preliminary data.</text>
</comment>
<dbReference type="OrthoDB" id="205182at2759"/>
<keyword evidence="4" id="KW-0812">Transmembrane</keyword>
<protein>
    <recommendedName>
        <fullName evidence="7">L domain-like protein</fullName>
    </recommendedName>
</protein>
<dbReference type="InterPro" id="IPR001611">
    <property type="entry name" value="Leu-rich_rpt"/>
</dbReference>
<accession>A0A9N8DQN8</accession>
<comment type="subcellular location">
    <subcellularLocation>
        <location evidence="1">Membrane</location>
        <topology evidence="1">Single-pass membrane protein</topology>
    </subcellularLocation>
</comment>
<keyword evidence="2" id="KW-0732">Signal</keyword>
<dbReference type="EMBL" id="CAICTM010000213">
    <property type="protein sequence ID" value="CAB9504950.1"/>
    <property type="molecule type" value="Genomic_DNA"/>
</dbReference>
<dbReference type="Gene3D" id="3.80.10.10">
    <property type="entry name" value="Ribonuclease Inhibitor"/>
    <property type="match status" value="1"/>
</dbReference>
<keyword evidence="6" id="KW-1185">Reference proteome</keyword>
<evidence type="ECO:0000313" key="6">
    <source>
        <dbReference type="Proteomes" id="UP001153069"/>
    </source>
</evidence>
<organism evidence="5 6">
    <name type="scientific">Seminavis robusta</name>
    <dbReference type="NCBI Taxonomy" id="568900"/>
    <lineage>
        <taxon>Eukaryota</taxon>
        <taxon>Sar</taxon>
        <taxon>Stramenopiles</taxon>
        <taxon>Ochrophyta</taxon>
        <taxon>Bacillariophyta</taxon>
        <taxon>Bacillariophyceae</taxon>
        <taxon>Bacillariophycidae</taxon>
        <taxon>Naviculales</taxon>
        <taxon>Naviculaceae</taxon>
        <taxon>Seminavis</taxon>
    </lineage>
</organism>
<dbReference type="AlphaFoldDB" id="A0A9N8DQN8"/>
<dbReference type="GO" id="GO:0016020">
    <property type="term" value="C:membrane"/>
    <property type="evidence" value="ECO:0007669"/>
    <property type="project" value="UniProtKB-SubCell"/>
</dbReference>
<dbReference type="Pfam" id="PF00560">
    <property type="entry name" value="LRR_1"/>
    <property type="match status" value="1"/>
</dbReference>
<evidence type="ECO:0000256" key="1">
    <source>
        <dbReference type="ARBA" id="ARBA00004167"/>
    </source>
</evidence>
<dbReference type="PANTHER" id="PTHR48053:SF71">
    <property type="entry name" value="LEUCINE RICH REPEAT FAMILY PROTEIN, EXPRESSED"/>
    <property type="match status" value="1"/>
</dbReference>
<feature type="compositionally biased region" description="Polar residues" evidence="3">
    <location>
        <begin position="86"/>
        <end position="101"/>
    </location>
</feature>
<evidence type="ECO:0000313" key="5">
    <source>
        <dbReference type="EMBL" id="CAB9504950.1"/>
    </source>
</evidence>
<feature type="compositionally biased region" description="Low complexity" evidence="3">
    <location>
        <begin position="9"/>
        <end position="27"/>
    </location>
</feature>
<dbReference type="Proteomes" id="UP001153069">
    <property type="component" value="Unassembled WGS sequence"/>
</dbReference>
<sequence length="775" mass="83728">MKGGKGNRSTTSSTGTGTGSADGAASAVSDISEGDQFDPAVRDALVKRAEAEALQCQQDLKITVAKTQQEEEEEAVKKLPAKKTVPGSSSAEANQHKQQQALGEANQVENTEELKGDEIMTNTASNQFMQLAMGFNEAAKMEKHETAANSGNDPNQPSAEIAVQPENAQDVHHPHIHLIAAAAAATEPLPQLLRHHGSADTAQPGAFHRDGPDAHLYNNTPVATPPEPNNEFMPSNADNHEGLVQANAIDDDDVENLTRANPVNLAEREQKELQQKKQQKTFVFILILVVLAAAAIIGTVAGTSNKGDEVVIQTAAPTAYGSMEPSGVPSMAPTGVLGLLWSNLPVETQESLETYGTPQWKAFDWVGRHQNITNLPEWRKMQLFAMATFFYSMEGADWWWPIKERWMVDTMDECLWFSEAFGSFYRGPDGLANTGDEGEGTYYEDFFQIPLVNCNDRDQLTKLWPGPLGLQGLEPVVPPEIGLLTSLESLRLVGLGTKVTLFDMLAPKVLELGTFRALDIANGLGGTIPTDVGVLFANLTSLELIRNSFSGSLPTEIGLLTGLEGQFNLNSNNISGTIPTEMAGLTNVGTFWMSGNPWVGPIPTEFGTLSNADAFSFDRTFVSGWIPSEIALMETLEAMFLDSTLLTGRIPTEIGRMPSLERISLHDNSLSGSIPSELGLLTKLWHLDLSNITLLTGSIPPELSRLTGDLLLEGSGLSGTIPEGLCFLQDEACKNTFNIPPYGEWSLPCSLTFDCTERLCGCDCPCTVGINHTTI</sequence>
<dbReference type="InterPro" id="IPR032675">
    <property type="entry name" value="LRR_dom_sf"/>
</dbReference>
<reference evidence="5" key="1">
    <citation type="submission" date="2020-06" db="EMBL/GenBank/DDBJ databases">
        <authorList>
            <consortium name="Plant Systems Biology data submission"/>
        </authorList>
    </citation>
    <scope>NUCLEOTIDE SEQUENCE</scope>
    <source>
        <strain evidence="5">D6</strain>
    </source>
</reference>
<evidence type="ECO:0000256" key="2">
    <source>
        <dbReference type="ARBA" id="ARBA00022729"/>
    </source>
</evidence>
<proteinExistence type="predicted"/>
<keyword evidence="4" id="KW-1133">Transmembrane helix</keyword>
<gene>
    <name evidence="5" type="ORF">SEMRO_214_G088761.1</name>
</gene>
<dbReference type="SUPFAM" id="SSF52058">
    <property type="entry name" value="L domain-like"/>
    <property type="match status" value="1"/>
</dbReference>
<feature type="region of interest" description="Disordered" evidence="3">
    <location>
        <begin position="1"/>
        <end position="35"/>
    </location>
</feature>
<dbReference type="InterPro" id="IPR051716">
    <property type="entry name" value="Plant_RL_S/T_kinase"/>
</dbReference>
<feature type="region of interest" description="Disordered" evidence="3">
    <location>
        <begin position="66"/>
        <end position="107"/>
    </location>
</feature>
<keyword evidence="4" id="KW-0472">Membrane</keyword>
<name>A0A9N8DQN8_9STRA</name>